<dbReference type="InterPro" id="IPR036179">
    <property type="entry name" value="Ig-like_dom_sf"/>
</dbReference>
<dbReference type="AlphaFoldDB" id="A0AAU9X9P8"/>
<dbReference type="InterPro" id="IPR003609">
    <property type="entry name" value="Pan_app"/>
</dbReference>
<dbReference type="PROSITE" id="PS50022">
    <property type="entry name" value="FA58C_3"/>
    <property type="match status" value="2"/>
</dbReference>
<dbReference type="PROSITE" id="PS50835">
    <property type="entry name" value="IG_LIKE"/>
    <property type="match status" value="1"/>
</dbReference>
<dbReference type="InterPro" id="IPR008979">
    <property type="entry name" value="Galactose-bd-like_sf"/>
</dbReference>
<dbReference type="CDD" id="cd01099">
    <property type="entry name" value="PAN_AP_HGF"/>
    <property type="match status" value="1"/>
</dbReference>
<dbReference type="Pfam" id="PF00754">
    <property type="entry name" value="F5_F8_type_C"/>
    <property type="match status" value="2"/>
</dbReference>
<dbReference type="InterPro" id="IPR057774">
    <property type="entry name" value="D8C_UMOD/GP2/OIT3-like"/>
</dbReference>
<reference evidence="6 7" key="1">
    <citation type="submission" date="2022-05" db="EMBL/GenBank/DDBJ databases">
        <authorList>
            <consortium name="Genoscope - CEA"/>
            <person name="William W."/>
        </authorList>
    </citation>
    <scope>NUCLEOTIDE SEQUENCE [LARGE SCALE GENOMIC DNA]</scope>
</reference>
<feature type="domain" description="Ig-like" evidence="4">
    <location>
        <begin position="783"/>
        <end position="864"/>
    </location>
</feature>
<dbReference type="PROSITE" id="PS50948">
    <property type="entry name" value="PAN"/>
    <property type="match status" value="1"/>
</dbReference>
<feature type="domain" description="Apple" evidence="5">
    <location>
        <begin position="987"/>
        <end position="1081"/>
    </location>
</feature>
<evidence type="ECO:0000256" key="1">
    <source>
        <dbReference type="ARBA" id="ARBA00022729"/>
    </source>
</evidence>
<dbReference type="InterPro" id="IPR013320">
    <property type="entry name" value="ConA-like_dom_sf"/>
</dbReference>
<dbReference type="CDD" id="cd00057">
    <property type="entry name" value="FA58C"/>
    <property type="match status" value="2"/>
</dbReference>
<dbReference type="PROSITE" id="PS01285">
    <property type="entry name" value="FA58C_1"/>
    <property type="match status" value="1"/>
</dbReference>
<dbReference type="Gene3D" id="2.60.40.10">
    <property type="entry name" value="Immunoglobulins"/>
    <property type="match status" value="1"/>
</dbReference>
<dbReference type="PANTHER" id="PTHR47635">
    <property type="entry name" value="CUB DOMAIN-CONTAINING PROTEIN"/>
    <property type="match status" value="1"/>
</dbReference>
<organism evidence="6 7">
    <name type="scientific">Pocillopora meandrina</name>
    <dbReference type="NCBI Taxonomy" id="46732"/>
    <lineage>
        <taxon>Eukaryota</taxon>
        <taxon>Metazoa</taxon>
        <taxon>Cnidaria</taxon>
        <taxon>Anthozoa</taxon>
        <taxon>Hexacorallia</taxon>
        <taxon>Scleractinia</taxon>
        <taxon>Astrocoeniina</taxon>
        <taxon>Pocilloporidae</taxon>
        <taxon>Pocillopora</taxon>
    </lineage>
</organism>
<dbReference type="Pfam" id="PF23283">
    <property type="entry name" value="D8C_UMOD"/>
    <property type="match status" value="1"/>
</dbReference>
<dbReference type="Pfam" id="PF13895">
    <property type="entry name" value="Ig_2"/>
    <property type="match status" value="1"/>
</dbReference>
<dbReference type="InterPro" id="IPR003599">
    <property type="entry name" value="Ig_sub"/>
</dbReference>
<dbReference type="SMART" id="SM00473">
    <property type="entry name" value="PAN_AP"/>
    <property type="match status" value="1"/>
</dbReference>
<keyword evidence="7" id="KW-1185">Reference proteome</keyword>
<dbReference type="SUPFAM" id="SSF48726">
    <property type="entry name" value="Immunoglobulin"/>
    <property type="match status" value="1"/>
</dbReference>
<name>A0AAU9X9P8_9CNID</name>
<dbReference type="Proteomes" id="UP001159428">
    <property type="component" value="Unassembled WGS sequence"/>
</dbReference>
<sequence length="1088" mass="122657">MKAKSFVYMLLFWIQKEHFGVWFVKECFMDFINVRLLLSGSCDSPLGLGDHSIPDSYITATSQYDAFHGPGLARLNWVRNSSHGGAWCFKYHLSGEWLQVNLRRIMKITAIATQGRQDHPQWVKSYRLCYGQSLSGFCEPLNQEFVGNVDSQTVVTHQFTTPLYARFVRLIPVSWYAHACLRLELYGCKEGFTPLSGPVCMESLGMETRKIPDSDITASSVWNSYHGPHNARLHKQVAPNSAGGWAAQISDKNQWLQVKFGQRVEIRGVATQGRHNVYQWMTSYSLRYSSDGMVFHHYQTNTKQTVFNGNTDIGTVVSHVLNPPITARYIRVHPVTWHNHISFRVDFYGCFPDPPVPVAVYPLNEEFGTRDLSPNQNEPGTPHNFQLTPGPFGRPNGSYWLSGTSSSYIEFPNDGGLDTRYSFTSLVWVFPENVDGPIVNYGTDNFGVHLWIADNKIFARSMTRLGGLGPVQAKSVQHHAWNFIGFSYDYDIGVQKLWIEGKVYDVLTADQFEQRTQDNIRMGKKDGDWRFFKGRISCLQLYNKALTEREVQAVRGMCFRKVTKPFLCSFFFLVPLKPVAFFPLNGQYETTDISHSHNPPGEASNVELAPGPDGCDGGSYQFKGMETSFITFTNTGGLDTRYSFTFLVWIYQEHTKGPIFYYFAPGYYGVRLMVDEQGSFHVNLRTSQSAALKVLKASVLEEKKWHFIGSSYDYVSGELILWVNGSVHKKVIIDSPAELATQANVTMGGLPGEAGQYSGRFSCFQLYDRVLTESEIENAKQLCSTTGRSDPNQNVYIGEAVDLKCDTLEGKTARWSKDSTVIQERSAGYGTSLVISSVQPPDEGTYTCDIINDAGDIQASYSVTLRVEGNSLCSDLKAESSSVWKSWSVLPPSNYSREYYEGKWFRAEKGAAMTSSCILEETCGVQAPSWLNGPNPSREMGIIHSQVCMNFRNHCCYHSLPVQIKKCSDFFAYKLQEVHPMIPGRYCFTTNNLDFVDRINNVMFTSSGADRLLNGHKIAIVGSVGNSLQCMQDCTNAADRHCKSFSYRKLTRECQLNNETAPQERSGMEMKVGYNQYDIAKSEMIIFP</sequence>
<dbReference type="InterPro" id="IPR000421">
    <property type="entry name" value="FA58C"/>
</dbReference>
<dbReference type="SUPFAM" id="SSF57414">
    <property type="entry name" value="Hairpin loop containing domain-like"/>
    <property type="match status" value="1"/>
</dbReference>
<dbReference type="Pfam" id="PF13385">
    <property type="entry name" value="Laminin_G_3"/>
    <property type="match status" value="2"/>
</dbReference>
<dbReference type="PROSITE" id="PS01286">
    <property type="entry name" value="FA58C_2"/>
    <property type="match status" value="1"/>
</dbReference>
<evidence type="ECO:0000313" key="6">
    <source>
        <dbReference type="EMBL" id="CAH3140077.1"/>
    </source>
</evidence>
<evidence type="ECO:0000259" key="5">
    <source>
        <dbReference type="PROSITE" id="PS50948"/>
    </source>
</evidence>
<dbReference type="SUPFAM" id="SSF49899">
    <property type="entry name" value="Concanavalin A-like lectins/glucanases"/>
    <property type="match status" value="2"/>
</dbReference>
<evidence type="ECO:0000256" key="2">
    <source>
        <dbReference type="ARBA" id="ARBA00023157"/>
    </source>
</evidence>
<evidence type="ECO:0000259" key="4">
    <source>
        <dbReference type="PROSITE" id="PS50835"/>
    </source>
</evidence>
<dbReference type="Gene3D" id="3.50.4.10">
    <property type="entry name" value="Hepatocyte Growth Factor"/>
    <property type="match status" value="1"/>
</dbReference>
<dbReference type="InterPro" id="IPR013783">
    <property type="entry name" value="Ig-like_fold"/>
</dbReference>
<dbReference type="EMBL" id="CALNXJ010000033">
    <property type="protein sequence ID" value="CAH3140077.1"/>
    <property type="molecule type" value="Genomic_DNA"/>
</dbReference>
<dbReference type="InterPro" id="IPR007110">
    <property type="entry name" value="Ig-like_dom"/>
</dbReference>
<dbReference type="SUPFAM" id="SSF49785">
    <property type="entry name" value="Galactose-binding domain-like"/>
    <property type="match status" value="2"/>
</dbReference>
<keyword evidence="1" id="KW-0732">Signal</keyword>
<dbReference type="FunFam" id="2.60.120.260:FF:000016">
    <property type="entry name" value="Contactin-associated protein-like 4 isoform 1"/>
    <property type="match status" value="2"/>
</dbReference>
<keyword evidence="2" id="KW-1015">Disulfide bond</keyword>
<protein>
    <submittedName>
        <fullName evidence="6">Uncharacterized protein</fullName>
    </submittedName>
</protein>
<dbReference type="SMART" id="SM00408">
    <property type="entry name" value="IGc2"/>
    <property type="match status" value="1"/>
</dbReference>
<dbReference type="SMART" id="SM00231">
    <property type="entry name" value="FA58C"/>
    <property type="match status" value="2"/>
</dbReference>
<dbReference type="InterPro" id="IPR003598">
    <property type="entry name" value="Ig_sub2"/>
</dbReference>
<proteinExistence type="predicted"/>
<dbReference type="SMART" id="SM00409">
    <property type="entry name" value="IG"/>
    <property type="match status" value="1"/>
</dbReference>
<dbReference type="PANTHER" id="PTHR47635:SF2">
    <property type="entry name" value="LAMG-LIKE JELLYROLL FOLD DOMAIN-CONTAINING PROTEIN"/>
    <property type="match status" value="1"/>
</dbReference>
<feature type="domain" description="F5/8 type C" evidence="3">
    <location>
        <begin position="42"/>
        <end position="188"/>
    </location>
</feature>
<evidence type="ECO:0000259" key="3">
    <source>
        <dbReference type="PROSITE" id="PS50022"/>
    </source>
</evidence>
<dbReference type="Pfam" id="PF00024">
    <property type="entry name" value="PAN_1"/>
    <property type="match status" value="1"/>
</dbReference>
<evidence type="ECO:0000313" key="7">
    <source>
        <dbReference type="Proteomes" id="UP001159428"/>
    </source>
</evidence>
<comment type="caution">
    <text evidence="6">The sequence shown here is derived from an EMBL/GenBank/DDBJ whole genome shotgun (WGS) entry which is preliminary data.</text>
</comment>
<dbReference type="Gene3D" id="2.60.120.200">
    <property type="match status" value="2"/>
</dbReference>
<dbReference type="Gene3D" id="2.60.120.260">
    <property type="entry name" value="Galactose-binding domain-like"/>
    <property type="match status" value="2"/>
</dbReference>
<feature type="domain" description="F5/8 type C" evidence="3">
    <location>
        <begin position="200"/>
        <end position="350"/>
    </location>
</feature>
<gene>
    <name evidence="6" type="ORF">PMEA_00019126</name>
</gene>
<accession>A0AAU9X9P8</accession>